<dbReference type="PANTHER" id="PTHR10000">
    <property type="entry name" value="PHOSPHOSERINE PHOSPHATASE"/>
    <property type="match status" value="1"/>
</dbReference>
<dbReference type="OrthoDB" id="120822at2157"/>
<dbReference type="NCBIfam" id="TIGR01486">
    <property type="entry name" value="HAD-SF-IIB-MPGP"/>
    <property type="match status" value="1"/>
</dbReference>
<dbReference type="GO" id="GO:0050531">
    <property type="term" value="F:mannosyl-3-phosphoglycerate phosphatase activity"/>
    <property type="evidence" value="ECO:0007669"/>
    <property type="project" value="UniProtKB-UniRule"/>
</dbReference>
<keyword evidence="2" id="KW-0378">Hydrolase</keyword>
<proteinExistence type="predicted"/>
<dbReference type="SFLD" id="SFLDS00003">
    <property type="entry name" value="Haloacid_Dehalogenase"/>
    <property type="match status" value="1"/>
</dbReference>
<evidence type="ECO:0000256" key="4">
    <source>
        <dbReference type="NCBIfam" id="TIGR02461"/>
    </source>
</evidence>
<sequence>MKYIVFTDLDGTLIDHNTYSYEPARPAIEMLKQRNIPLIFCTSKTRAEIEVYVHELESSHPFISENGGAIFIPKDYFSGDVPTSKTEGNYDIIELGTAYGTLRHVLADIRTYENMDITGFGDMDDKGVSEDTGLDIASARLAKMREYDEAFRLNGDENTANRLKQEIQEKGLNYTRGGRYWHILGDNDKGKAVNILTRLYKKEYGEIRTVGLGDSLNDLPMLRAVDVPVLVQKQNGEHDPMIKDPEIKRVEGIGPVGWNMAVKEIIL</sequence>
<protein>
    <recommendedName>
        <fullName evidence="4">Mannosyl-3-phosphoglycerate phosphatase</fullName>
        <ecNumber evidence="4">3.1.3.70</ecNumber>
    </recommendedName>
</protein>
<dbReference type="AlphaFoldDB" id="A0A4E0Q6Z6"/>
<keyword evidence="3" id="KW-0460">Magnesium</keyword>
<name>A0A4E0Q6Z6_9EURY</name>
<dbReference type="CDD" id="cd07507">
    <property type="entry name" value="HAD_Pase"/>
    <property type="match status" value="1"/>
</dbReference>
<evidence type="ECO:0000256" key="1">
    <source>
        <dbReference type="ARBA" id="ARBA00022723"/>
    </source>
</evidence>
<dbReference type="SFLD" id="SFLDG01140">
    <property type="entry name" value="C2.B:_Phosphomannomutase_and_P"/>
    <property type="match status" value="1"/>
</dbReference>
<dbReference type="Gene3D" id="3.40.50.1000">
    <property type="entry name" value="HAD superfamily/HAD-like"/>
    <property type="match status" value="1"/>
</dbReference>
<comment type="caution">
    <text evidence="5">The sequence shown here is derived from an EMBL/GenBank/DDBJ whole genome shotgun (WGS) entry which is preliminary data.</text>
</comment>
<dbReference type="Proteomes" id="UP000297295">
    <property type="component" value="Unassembled WGS sequence"/>
</dbReference>
<dbReference type="Pfam" id="PF08282">
    <property type="entry name" value="Hydrolase_3"/>
    <property type="match status" value="1"/>
</dbReference>
<dbReference type="GO" id="GO:0000287">
    <property type="term" value="F:magnesium ion binding"/>
    <property type="evidence" value="ECO:0007669"/>
    <property type="project" value="TreeGrafter"/>
</dbReference>
<evidence type="ECO:0000256" key="3">
    <source>
        <dbReference type="ARBA" id="ARBA00022842"/>
    </source>
</evidence>
<gene>
    <name evidence="5" type="primary">mpgP</name>
    <name evidence="5" type="ORF">CUN85_03460</name>
</gene>
<dbReference type="InterPro" id="IPR033980">
    <property type="entry name" value="MPG_Pase_thermophiles"/>
</dbReference>
<keyword evidence="6" id="KW-1185">Reference proteome</keyword>
<keyword evidence="1" id="KW-0479">Metal-binding</keyword>
<evidence type="ECO:0000256" key="2">
    <source>
        <dbReference type="ARBA" id="ARBA00022801"/>
    </source>
</evidence>
<dbReference type="SUPFAM" id="SSF56784">
    <property type="entry name" value="HAD-like"/>
    <property type="match status" value="1"/>
</dbReference>
<dbReference type="GO" id="GO:0051479">
    <property type="term" value="P:mannosylglycerate biosynthetic process"/>
    <property type="evidence" value="ECO:0007669"/>
    <property type="project" value="InterPro"/>
</dbReference>
<dbReference type="InterPro" id="IPR023214">
    <property type="entry name" value="HAD_sf"/>
</dbReference>
<dbReference type="EC" id="3.1.3.70" evidence="4"/>
<dbReference type="RefSeq" id="WP_135388943.1">
    <property type="nucleotide sequence ID" value="NZ_PGGK01000003.1"/>
</dbReference>
<evidence type="ECO:0000313" key="5">
    <source>
        <dbReference type="EMBL" id="TGC10563.1"/>
    </source>
</evidence>
<dbReference type="InterPro" id="IPR006381">
    <property type="entry name" value="HAD-SF-IIB-MPGP"/>
</dbReference>
<dbReference type="NCBIfam" id="TIGR01484">
    <property type="entry name" value="HAD-SF-IIB"/>
    <property type="match status" value="1"/>
</dbReference>
<dbReference type="InterPro" id="IPR006379">
    <property type="entry name" value="HAD-SF_hydro_IIB"/>
</dbReference>
<reference evidence="5 6" key="1">
    <citation type="submission" date="2017-11" db="EMBL/GenBank/DDBJ databases">
        <title>Isolation and Characterization of Methanogenic Archaea from Saline Meromictic Lake at Siberia.</title>
        <authorList>
            <person name="Shen Y."/>
            <person name="Huang H.-H."/>
            <person name="Lai M.-C."/>
            <person name="Chen S.-C."/>
        </authorList>
    </citation>
    <scope>NUCLEOTIDE SEQUENCE [LARGE SCALE GENOMIC DNA]</scope>
    <source>
        <strain evidence="5 6">SY-01</strain>
    </source>
</reference>
<dbReference type="PANTHER" id="PTHR10000:SF8">
    <property type="entry name" value="HAD SUPERFAMILY HYDROLASE-LIKE, TYPE 3"/>
    <property type="match status" value="1"/>
</dbReference>
<dbReference type="NCBIfam" id="TIGR02461">
    <property type="entry name" value="osmo_MPG_phos"/>
    <property type="match status" value="1"/>
</dbReference>
<evidence type="ECO:0000313" key="6">
    <source>
        <dbReference type="Proteomes" id="UP000297295"/>
    </source>
</evidence>
<dbReference type="EMBL" id="PGGK01000003">
    <property type="protein sequence ID" value="TGC10563.1"/>
    <property type="molecule type" value="Genomic_DNA"/>
</dbReference>
<organism evidence="5 6">
    <name type="scientific">Methanolobus halotolerans</name>
    <dbReference type="NCBI Taxonomy" id="2052935"/>
    <lineage>
        <taxon>Archaea</taxon>
        <taxon>Methanobacteriati</taxon>
        <taxon>Methanobacteriota</taxon>
        <taxon>Stenosarchaea group</taxon>
        <taxon>Methanomicrobia</taxon>
        <taxon>Methanosarcinales</taxon>
        <taxon>Methanosarcinaceae</taxon>
        <taxon>Methanolobus</taxon>
    </lineage>
</organism>
<accession>A0A4E0Q6Z6</accession>
<dbReference type="GO" id="GO:0005829">
    <property type="term" value="C:cytosol"/>
    <property type="evidence" value="ECO:0007669"/>
    <property type="project" value="TreeGrafter"/>
</dbReference>
<dbReference type="Gene3D" id="3.30.980.20">
    <property type="entry name" value="Putative mannosyl-3-phosphoglycerate phosphatase, domain 2"/>
    <property type="match status" value="1"/>
</dbReference>
<dbReference type="InterPro" id="IPR036412">
    <property type="entry name" value="HAD-like_sf"/>
</dbReference>
<dbReference type="SFLD" id="SFLDG01142">
    <property type="entry name" value="C2.B.2:_Mannosyl-3-phosphoglyc"/>
    <property type="match status" value="1"/>
</dbReference>